<dbReference type="GO" id="GO:0048472">
    <property type="term" value="F:threonine-phosphate decarboxylase activity"/>
    <property type="evidence" value="ECO:0007669"/>
    <property type="project" value="InterPro"/>
</dbReference>
<comment type="similarity">
    <text evidence="3 9">Belongs to the CobD/CbiB family.</text>
</comment>
<keyword evidence="6 9" id="KW-0812">Transmembrane</keyword>
<dbReference type="Proteomes" id="UP000267536">
    <property type="component" value="Unassembled WGS sequence"/>
</dbReference>
<dbReference type="NCBIfam" id="NF002276">
    <property type="entry name" value="PRK01209.1-4"/>
    <property type="match status" value="1"/>
</dbReference>
<organism evidence="10 11">
    <name type="scientific">Gordonia oryzae</name>
    <dbReference type="NCBI Taxonomy" id="2487349"/>
    <lineage>
        <taxon>Bacteria</taxon>
        <taxon>Bacillati</taxon>
        <taxon>Actinomycetota</taxon>
        <taxon>Actinomycetes</taxon>
        <taxon>Mycobacteriales</taxon>
        <taxon>Gordoniaceae</taxon>
        <taxon>Gordonia</taxon>
    </lineage>
</organism>
<keyword evidence="7 9" id="KW-1133">Transmembrane helix</keyword>
<dbReference type="HAMAP" id="MF_00024">
    <property type="entry name" value="CobD_CbiB"/>
    <property type="match status" value="1"/>
</dbReference>
<dbReference type="InterPro" id="IPR004485">
    <property type="entry name" value="Cobalamin_biosynth_CobD/CbiB"/>
</dbReference>
<dbReference type="Pfam" id="PF03186">
    <property type="entry name" value="CobD_Cbib"/>
    <property type="match status" value="1"/>
</dbReference>
<proteinExistence type="inferred from homology"/>
<evidence type="ECO:0000256" key="5">
    <source>
        <dbReference type="ARBA" id="ARBA00022573"/>
    </source>
</evidence>
<keyword evidence="8 9" id="KW-0472">Membrane</keyword>
<evidence type="ECO:0000256" key="3">
    <source>
        <dbReference type="ARBA" id="ARBA00006263"/>
    </source>
</evidence>
<comment type="function">
    <text evidence="9">Converts cobyric acid to cobinamide by the addition of aminopropanol on the F carboxylic group.</text>
</comment>
<evidence type="ECO:0000313" key="11">
    <source>
        <dbReference type="Proteomes" id="UP000267536"/>
    </source>
</evidence>
<evidence type="ECO:0000256" key="2">
    <source>
        <dbReference type="ARBA" id="ARBA00004953"/>
    </source>
</evidence>
<dbReference type="OrthoDB" id="9811967at2"/>
<dbReference type="RefSeq" id="WP_123927713.1">
    <property type="nucleotide sequence ID" value="NZ_JBPSDP010000001.1"/>
</dbReference>
<reference evidence="10 11" key="1">
    <citation type="submission" date="2018-11" db="EMBL/GenBank/DDBJ databases">
        <title>Draft genome sequence of Gordonia sp. RS15-1S isolated from rice stems.</title>
        <authorList>
            <person name="Muangham S."/>
        </authorList>
    </citation>
    <scope>NUCLEOTIDE SEQUENCE [LARGE SCALE GENOMIC DNA]</scope>
    <source>
        <strain evidence="10 11">RS15-1S</strain>
    </source>
</reference>
<dbReference type="UniPathway" id="UPA00148"/>
<sequence>MRARGWWAAAVRPSPAGLLIGYLVDCALGDPRRGHPVAGIGALASAVQRHTYADSRIAGSAHCALCVASIGVAGALAARPLAANGTARTLLTAAVTWAVLGGTTLIRVGNDVADCLESDDVPGARELIPSLCGRDPDALDEPGICRAALESVAENTSDATVGALVWGALAGVPGLLIYRTANTLDAMIGHRNARYNRFGWAAARFDDVLNILPARIAGALVVAAGPDRRGAVLAWRRDAPAHPSPNAGVVEASFAGALGIGLGGITVYLHRTENRPTLGDGRAPTSTDLRAALALSRQVQVGALATATAIAWWRARRS</sequence>
<evidence type="ECO:0000313" key="10">
    <source>
        <dbReference type="EMBL" id="RPA63393.1"/>
    </source>
</evidence>
<accession>A0A3N4GKH7</accession>
<keyword evidence="5 9" id="KW-0169">Cobalamin biosynthesis</keyword>
<comment type="caution">
    <text evidence="10">The sequence shown here is derived from an EMBL/GenBank/DDBJ whole genome shotgun (WGS) entry which is preliminary data.</text>
</comment>
<evidence type="ECO:0000256" key="6">
    <source>
        <dbReference type="ARBA" id="ARBA00022692"/>
    </source>
</evidence>
<dbReference type="PANTHER" id="PTHR34308">
    <property type="entry name" value="COBALAMIN BIOSYNTHESIS PROTEIN CBIB"/>
    <property type="match status" value="1"/>
</dbReference>
<dbReference type="GO" id="GO:0009236">
    <property type="term" value="P:cobalamin biosynthetic process"/>
    <property type="evidence" value="ECO:0007669"/>
    <property type="project" value="UniProtKB-UniRule"/>
</dbReference>
<comment type="pathway">
    <text evidence="2 9">Cofactor biosynthesis; adenosylcobalamin biosynthesis.</text>
</comment>
<dbReference type="NCBIfam" id="TIGR00380">
    <property type="entry name" value="cobal_cbiB"/>
    <property type="match status" value="1"/>
</dbReference>
<evidence type="ECO:0000256" key="7">
    <source>
        <dbReference type="ARBA" id="ARBA00022989"/>
    </source>
</evidence>
<dbReference type="PANTHER" id="PTHR34308:SF1">
    <property type="entry name" value="COBALAMIN BIOSYNTHESIS PROTEIN CBIB"/>
    <property type="match status" value="1"/>
</dbReference>
<dbReference type="AlphaFoldDB" id="A0A3N4GKH7"/>
<dbReference type="EMBL" id="RKMH01000005">
    <property type="protein sequence ID" value="RPA63393.1"/>
    <property type="molecule type" value="Genomic_DNA"/>
</dbReference>
<comment type="subcellular location">
    <subcellularLocation>
        <location evidence="1 9">Cell membrane</location>
        <topology evidence="1 9">Multi-pass membrane protein</topology>
    </subcellularLocation>
</comment>
<keyword evidence="4 9" id="KW-1003">Cell membrane</keyword>
<evidence type="ECO:0000256" key="4">
    <source>
        <dbReference type="ARBA" id="ARBA00022475"/>
    </source>
</evidence>
<protein>
    <recommendedName>
        <fullName evidence="9">Cobalamin biosynthesis protein CobD</fullName>
    </recommendedName>
</protein>
<gene>
    <name evidence="9" type="primary">cobD</name>
    <name evidence="10" type="ORF">EF294_07735</name>
</gene>
<dbReference type="GO" id="GO:0005886">
    <property type="term" value="C:plasma membrane"/>
    <property type="evidence" value="ECO:0007669"/>
    <property type="project" value="UniProtKB-SubCell"/>
</dbReference>
<dbReference type="GO" id="GO:0015420">
    <property type="term" value="F:ABC-type vitamin B12 transporter activity"/>
    <property type="evidence" value="ECO:0007669"/>
    <property type="project" value="UniProtKB-UniRule"/>
</dbReference>
<keyword evidence="11" id="KW-1185">Reference proteome</keyword>
<evidence type="ECO:0000256" key="1">
    <source>
        <dbReference type="ARBA" id="ARBA00004651"/>
    </source>
</evidence>
<name>A0A3N4GKH7_9ACTN</name>
<evidence type="ECO:0000256" key="8">
    <source>
        <dbReference type="ARBA" id="ARBA00023136"/>
    </source>
</evidence>
<evidence type="ECO:0000256" key="9">
    <source>
        <dbReference type="HAMAP-Rule" id="MF_00024"/>
    </source>
</evidence>